<keyword evidence="3" id="KW-1185">Reference proteome</keyword>
<feature type="region of interest" description="Disordered" evidence="1">
    <location>
        <begin position="72"/>
        <end position="108"/>
    </location>
</feature>
<evidence type="ECO:0000313" key="3">
    <source>
        <dbReference type="Proteomes" id="UP000275078"/>
    </source>
</evidence>
<dbReference type="AlphaFoldDB" id="A0A3N4IIU2"/>
<sequence>MLRDSAPTKPELHHSTERVKIPARFRHGKSWAEAGEPAVSERITLFTTLLFWMWLMDAGSSPISVPERPAIHAAREDYPDPSNPILRSVPPERSNAPEPSGLNATSTLISVPHGSQHSLFYHPREKSQMIHPIEQ</sequence>
<protein>
    <submittedName>
        <fullName evidence="2">Uncharacterized protein</fullName>
    </submittedName>
</protein>
<gene>
    <name evidence="2" type="ORF">BJ508DRAFT_302813</name>
</gene>
<organism evidence="2 3">
    <name type="scientific">Ascobolus immersus RN42</name>
    <dbReference type="NCBI Taxonomy" id="1160509"/>
    <lineage>
        <taxon>Eukaryota</taxon>
        <taxon>Fungi</taxon>
        <taxon>Dikarya</taxon>
        <taxon>Ascomycota</taxon>
        <taxon>Pezizomycotina</taxon>
        <taxon>Pezizomycetes</taxon>
        <taxon>Pezizales</taxon>
        <taxon>Ascobolaceae</taxon>
        <taxon>Ascobolus</taxon>
    </lineage>
</organism>
<dbReference type="EMBL" id="ML119653">
    <property type="protein sequence ID" value="RPA85556.1"/>
    <property type="molecule type" value="Genomic_DNA"/>
</dbReference>
<dbReference type="Proteomes" id="UP000275078">
    <property type="component" value="Unassembled WGS sequence"/>
</dbReference>
<evidence type="ECO:0000256" key="1">
    <source>
        <dbReference type="SAM" id="MobiDB-lite"/>
    </source>
</evidence>
<accession>A0A3N4IIU2</accession>
<evidence type="ECO:0000313" key="2">
    <source>
        <dbReference type="EMBL" id="RPA85556.1"/>
    </source>
</evidence>
<proteinExistence type="predicted"/>
<reference evidence="2 3" key="1">
    <citation type="journal article" date="2018" name="Nat. Ecol. Evol.">
        <title>Pezizomycetes genomes reveal the molecular basis of ectomycorrhizal truffle lifestyle.</title>
        <authorList>
            <person name="Murat C."/>
            <person name="Payen T."/>
            <person name="Noel B."/>
            <person name="Kuo A."/>
            <person name="Morin E."/>
            <person name="Chen J."/>
            <person name="Kohler A."/>
            <person name="Krizsan K."/>
            <person name="Balestrini R."/>
            <person name="Da Silva C."/>
            <person name="Montanini B."/>
            <person name="Hainaut M."/>
            <person name="Levati E."/>
            <person name="Barry K.W."/>
            <person name="Belfiori B."/>
            <person name="Cichocki N."/>
            <person name="Clum A."/>
            <person name="Dockter R.B."/>
            <person name="Fauchery L."/>
            <person name="Guy J."/>
            <person name="Iotti M."/>
            <person name="Le Tacon F."/>
            <person name="Lindquist E.A."/>
            <person name="Lipzen A."/>
            <person name="Malagnac F."/>
            <person name="Mello A."/>
            <person name="Molinier V."/>
            <person name="Miyauchi S."/>
            <person name="Poulain J."/>
            <person name="Riccioni C."/>
            <person name="Rubini A."/>
            <person name="Sitrit Y."/>
            <person name="Splivallo R."/>
            <person name="Traeger S."/>
            <person name="Wang M."/>
            <person name="Zifcakova L."/>
            <person name="Wipf D."/>
            <person name="Zambonelli A."/>
            <person name="Paolocci F."/>
            <person name="Nowrousian M."/>
            <person name="Ottonello S."/>
            <person name="Baldrian P."/>
            <person name="Spatafora J.W."/>
            <person name="Henrissat B."/>
            <person name="Nagy L.G."/>
            <person name="Aury J.M."/>
            <person name="Wincker P."/>
            <person name="Grigoriev I.V."/>
            <person name="Bonfante P."/>
            <person name="Martin F.M."/>
        </authorList>
    </citation>
    <scope>NUCLEOTIDE SEQUENCE [LARGE SCALE GENOMIC DNA]</scope>
    <source>
        <strain evidence="2 3">RN42</strain>
    </source>
</reference>
<name>A0A3N4IIU2_ASCIM</name>